<dbReference type="PROSITE" id="PS50931">
    <property type="entry name" value="HTH_LYSR"/>
    <property type="match status" value="1"/>
</dbReference>
<dbReference type="InterPro" id="IPR036390">
    <property type="entry name" value="WH_DNA-bd_sf"/>
</dbReference>
<evidence type="ECO:0000256" key="2">
    <source>
        <dbReference type="ARBA" id="ARBA00023015"/>
    </source>
</evidence>
<dbReference type="PANTHER" id="PTHR30346">
    <property type="entry name" value="TRANSCRIPTIONAL DUAL REGULATOR HCAR-RELATED"/>
    <property type="match status" value="1"/>
</dbReference>
<accession>A0ABV6DGZ5</accession>
<comment type="similarity">
    <text evidence="1">Belongs to the LysR transcriptional regulatory family.</text>
</comment>
<dbReference type="PANTHER" id="PTHR30346:SF28">
    <property type="entry name" value="HTH-TYPE TRANSCRIPTIONAL REGULATOR CYNR"/>
    <property type="match status" value="1"/>
</dbReference>
<gene>
    <name evidence="6" type="ORF">ACFFK0_05540</name>
</gene>
<comment type="caution">
    <text evidence="6">The sequence shown here is derived from an EMBL/GenBank/DDBJ whole genome shotgun (WGS) entry which is preliminary data.</text>
</comment>
<keyword evidence="2" id="KW-0805">Transcription regulation</keyword>
<dbReference type="InterPro" id="IPR005119">
    <property type="entry name" value="LysR_subst-bd"/>
</dbReference>
<dbReference type="Pfam" id="PF03466">
    <property type="entry name" value="LysR_substrate"/>
    <property type="match status" value="1"/>
</dbReference>
<feature type="domain" description="HTH lysR-type" evidence="5">
    <location>
        <begin position="1"/>
        <end position="58"/>
    </location>
</feature>
<dbReference type="Gene3D" id="1.10.10.10">
    <property type="entry name" value="Winged helix-like DNA-binding domain superfamily/Winged helix DNA-binding domain"/>
    <property type="match status" value="1"/>
</dbReference>
<dbReference type="SUPFAM" id="SSF46785">
    <property type="entry name" value="Winged helix' DNA-binding domain"/>
    <property type="match status" value="1"/>
</dbReference>
<dbReference type="Gene3D" id="3.40.190.10">
    <property type="entry name" value="Periplasmic binding protein-like II"/>
    <property type="match status" value="2"/>
</dbReference>
<evidence type="ECO:0000256" key="4">
    <source>
        <dbReference type="ARBA" id="ARBA00023163"/>
    </source>
</evidence>
<dbReference type="Proteomes" id="UP001589776">
    <property type="component" value="Unassembled WGS sequence"/>
</dbReference>
<organism evidence="6 7">
    <name type="scientific">Paenibacillus chartarius</name>
    <dbReference type="NCBI Taxonomy" id="747481"/>
    <lineage>
        <taxon>Bacteria</taxon>
        <taxon>Bacillati</taxon>
        <taxon>Bacillota</taxon>
        <taxon>Bacilli</taxon>
        <taxon>Bacillales</taxon>
        <taxon>Paenibacillaceae</taxon>
        <taxon>Paenibacillus</taxon>
    </lineage>
</organism>
<keyword evidence="3" id="KW-0238">DNA-binding</keyword>
<evidence type="ECO:0000259" key="5">
    <source>
        <dbReference type="PROSITE" id="PS50931"/>
    </source>
</evidence>
<name>A0ABV6DGZ5_9BACL</name>
<protein>
    <submittedName>
        <fullName evidence="6">LysR family transcriptional regulator</fullName>
    </submittedName>
</protein>
<dbReference type="CDD" id="cd05466">
    <property type="entry name" value="PBP2_LTTR_substrate"/>
    <property type="match status" value="1"/>
</dbReference>
<sequence>MRFQDLEGLMEAVRLGSISKASEMLHISHTALGKQIRSLEAYYGVQLLKRTSSGVVPTEAGTYLINRAAGLMSEFESIHSELRRYREPASYTIGALPSLSASCLPDRILAMKKDGMDSQVQIMHTSDELWDRLENGQMDGILAELSTAHKVPFVKILFHEPYVAVVHAEHAFGKLPSIEPQELDGQQLILYPQGCGIRKWVEAAMKQHRFTPVIASEVGFGGFIAGMVAAKAGITVLPESSAVRLGEPNLAVVPFAGQAAHRTIVFAACRKEVGRRLWPYFKHS</sequence>
<evidence type="ECO:0000313" key="7">
    <source>
        <dbReference type="Proteomes" id="UP001589776"/>
    </source>
</evidence>
<keyword evidence="7" id="KW-1185">Reference proteome</keyword>
<keyword evidence="4" id="KW-0804">Transcription</keyword>
<dbReference type="RefSeq" id="WP_377468951.1">
    <property type="nucleotide sequence ID" value="NZ_JBHLWN010000024.1"/>
</dbReference>
<reference evidence="6 7" key="1">
    <citation type="submission" date="2024-09" db="EMBL/GenBank/DDBJ databases">
        <authorList>
            <person name="Sun Q."/>
            <person name="Mori K."/>
        </authorList>
    </citation>
    <scope>NUCLEOTIDE SEQUENCE [LARGE SCALE GENOMIC DNA]</scope>
    <source>
        <strain evidence="6 7">CCM 7759</strain>
    </source>
</reference>
<evidence type="ECO:0000313" key="6">
    <source>
        <dbReference type="EMBL" id="MFC0211918.1"/>
    </source>
</evidence>
<dbReference type="Pfam" id="PF00126">
    <property type="entry name" value="HTH_1"/>
    <property type="match status" value="1"/>
</dbReference>
<dbReference type="InterPro" id="IPR000847">
    <property type="entry name" value="LysR_HTH_N"/>
</dbReference>
<proteinExistence type="inferred from homology"/>
<dbReference type="SUPFAM" id="SSF53850">
    <property type="entry name" value="Periplasmic binding protein-like II"/>
    <property type="match status" value="1"/>
</dbReference>
<evidence type="ECO:0000256" key="3">
    <source>
        <dbReference type="ARBA" id="ARBA00023125"/>
    </source>
</evidence>
<dbReference type="EMBL" id="JBHLWN010000024">
    <property type="protein sequence ID" value="MFC0211918.1"/>
    <property type="molecule type" value="Genomic_DNA"/>
</dbReference>
<evidence type="ECO:0000256" key="1">
    <source>
        <dbReference type="ARBA" id="ARBA00009437"/>
    </source>
</evidence>
<dbReference type="InterPro" id="IPR036388">
    <property type="entry name" value="WH-like_DNA-bd_sf"/>
</dbReference>